<gene>
    <name evidence="11" type="primary">LOC115891835</name>
</gene>
<evidence type="ECO:0000259" key="7">
    <source>
        <dbReference type="Pfam" id="PF23702"/>
    </source>
</evidence>
<dbReference type="FunCoup" id="A0A6J2YYF5">
    <property type="interactions" value="2111"/>
</dbReference>
<feature type="domain" description="Proteasome component Ecm29 N-terminal" evidence="6">
    <location>
        <begin position="11"/>
        <end position="503"/>
    </location>
</feature>
<evidence type="ECO:0000313" key="10">
    <source>
        <dbReference type="Proteomes" id="UP000504635"/>
    </source>
</evidence>
<keyword evidence="4 11" id="KW-0647">Proteasome</keyword>
<dbReference type="RefSeq" id="XP_030768277.1">
    <property type="nucleotide sequence ID" value="XM_030912417.1"/>
</dbReference>
<dbReference type="Proteomes" id="UP000504635">
    <property type="component" value="Unplaced"/>
</dbReference>
<comment type="subcellular location">
    <subcellularLocation>
        <location evidence="1">Cytoplasm</location>
    </subcellularLocation>
</comment>
<dbReference type="Pfam" id="PF23731">
    <property type="entry name" value="ARM_ECM29_C"/>
    <property type="match status" value="1"/>
</dbReference>
<evidence type="ECO:0000259" key="6">
    <source>
        <dbReference type="Pfam" id="PF13001"/>
    </source>
</evidence>
<protein>
    <submittedName>
        <fullName evidence="11">Proteasome adapter and scaffold protein ECM29</fullName>
    </submittedName>
</protein>
<evidence type="ECO:0000259" key="8">
    <source>
        <dbReference type="Pfam" id="PF24492"/>
    </source>
</evidence>
<dbReference type="GO" id="GO:0036503">
    <property type="term" value="P:ERAD pathway"/>
    <property type="evidence" value="ECO:0007669"/>
    <property type="project" value="TreeGrafter"/>
</dbReference>
<accession>A0A6J2YYF5</accession>
<name>A0A6J2YYF5_SITOR</name>
<dbReference type="InterPro" id="IPR055443">
    <property type="entry name" value="HEAT_ECM29"/>
</dbReference>
<dbReference type="Pfam" id="PF25757">
    <property type="entry name" value="TPR_DNAAF5"/>
    <property type="match status" value="1"/>
</dbReference>
<keyword evidence="2" id="KW-0963">Cytoplasm</keyword>
<sequence length="1825" mass="203461">MAGAVDELMLLERVFLRLGSAETDEQLQNVLCKFLPPVLLKLSSQQEGVRKKVMELLIHVNKRIKTRPLVQLPVEALLTQYQDPEATSFVTNFTIIYIKSGFPRLPIEKQAELVPVVLNALQNKPVSHLDSLLLIIVPLLGKVKVPTEPEKVATLFGLNEKPQITKHLLEILLDMLLLPYSALSPQSNDGESQNGSVSLPVPPGMSEIAYKRITNNIPMKPEELEEVKLGIVKFLAHGVFKNDDILPHLVIAAADTRFAVANLADNELKKVVGGVDWTSTHISQPLFTLFLGTKPAKEDQKRVPANTRIRLKLLTYLCRVTGSGFLFPGSIQVVFDSLYGENTNTRLKTLALNFTANLIRYATGDALKKVAPVLLAGLTKQVKEGEEAHQGQAYVTIGMLAQKYPQIVFHDVGLLELYFKNLEEANPELKIQVREGLLNLILAYKYDIFPLESDKDGRLSLLFALIKIKMSAEEPMVRFASVRTLATIFPPDHVPSKFLLLVATGDGKDEVSQEAFKSIYGSARKNDIDLSKEKPDKKITMPSFEEITNYVYSEAETNITDKKRTVNVGNHALPFNVKTYVEILLYLRLCLVRKLEVPLTREVLKHPCEYTPKIAKHLRELYDKCDKKTNFLVQYGELVRRLMLAHPAMETLSCMTELIGSVPELKSLISNDAQWIRDQLSNTKEEVREYDAILYSLVLIEREDFEEGVKYLIGQTSSKSLEAQHGALLAIGSCLENYILMKKLKKKPFDKNDLVRTCIETLVGFLKHSNQLLVGAAATSIGSIARVRALPLDSGKSPTVTGSPDAKRPAIEGVSKMELVQKLLDIMNNVKLSAKVRERAARSLGLLCVGEKFVHTKEVLQGLLGTAKETKDVEVHFTIGESLVMCCQSVWSPESRDFWRILPEDHTPDSTEPLQDDYLDWLLDEMLKLARQTHPNSKQASCIWLLAVIKGCGERGPITKRLQEVQNTFMALLSESNDIVQDAASKGLCVVYDTYKSEELLSALVRQLTSGTRNVGQVASDTKLFEEGQLGKSPTGGNLTTYKELCSLASDLNKPDLIYQFMHLANHNAIWNSKKGAAFGFSSIAERCGEDLKTYLPEIIPKLYRYQYDPTPSIQASMSNIWRVLVSEPQKMLDQYYNEILRDLLDNLNSGQYRVRQSCCLALQDFLKGSANRSIHDAADHMDELWNKLFRVMDDHHEATRLAANRTTRVLSKLCIRGCDVSQGKAGVKMVEAILPPLLNTGITHTVTEIRLVSLQTVSELVSSAGKQLKPFLPKLIPALLQATGELESAKLSYLSTMMGGQSQAQEAIDSARASIAKSHFTTETVSKSLQYADSSILEELVPRIVELMKGSVGLGTRIACAHFITLLVVQLGKEVQPYSGKFLAALVNGLTDRNSAVRKHYATAIGHLVSTAKESSLEKLFDKLQLWYFEREDDSIRSACAYTIQSIGIHNQEILKSHSETVLPLVFFAMHAEKSPETQNTLDVWTEIWSEHSPGTETGIRQNIEQICKMLQSALESPSWTTKSQAANAIATVASKLGSTMEAKHRNTLLSILLNGLSGRTWNGKDKLLKALSSICTNCRDSLKEDQEVNVSNIIQAVVKESKKDEIVYKISALQCLGEVVSALELDTFEEVYNIIQPILSGNNGKNDDNEEEKTAEDAKKGRENDIKLKEIAYETLGKAWPNNSEQTQVKYRELYANHIADTVPKVTRNVQVSVLSALYSFVDKLLLLKQEKLEGSDKSALERIVSKTVEAVSYSLGISKHTRLRKEALNIIFCLGTKLKERSDVTSELNKVGEAFSKALPDLSSDNQPEIKSRVNDIKKIFA</sequence>
<organism evidence="10 11">
    <name type="scientific">Sitophilus oryzae</name>
    <name type="common">Rice weevil</name>
    <name type="synonym">Curculio oryzae</name>
    <dbReference type="NCBI Taxonomy" id="7048"/>
    <lineage>
        <taxon>Eukaryota</taxon>
        <taxon>Metazoa</taxon>
        <taxon>Ecdysozoa</taxon>
        <taxon>Arthropoda</taxon>
        <taxon>Hexapoda</taxon>
        <taxon>Insecta</taxon>
        <taxon>Pterygota</taxon>
        <taxon>Neoptera</taxon>
        <taxon>Endopterygota</taxon>
        <taxon>Coleoptera</taxon>
        <taxon>Polyphaga</taxon>
        <taxon>Cucujiformia</taxon>
        <taxon>Curculionidae</taxon>
        <taxon>Dryophthorinae</taxon>
        <taxon>Sitophilus</taxon>
    </lineage>
</organism>
<dbReference type="GO" id="GO:0005737">
    <property type="term" value="C:cytoplasm"/>
    <property type="evidence" value="ECO:0007669"/>
    <property type="project" value="UniProtKB-SubCell"/>
</dbReference>
<evidence type="ECO:0000256" key="4">
    <source>
        <dbReference type="ARBA" id="ARBA00022942"/>
    </source>
</evidence>
<dbReference type="InterPro" id="IPR024372">
    <property type="entry name" value="Ecm29_N"/>
</dbReference>
<dbReference type="InterPro" id="IPR011989">
    <property type="entry name" value="ARM-like"/>
</dbReference>
<dbReference type="Gene3D" id="1.25.10.10">
    <property type="entry name" value="Leucine-rich Repeat Variant"/>
    <property type="match status" value="3"/>
</dbReference>
<dbReference type="OrthoDB" id="16066at2759"/>
<dbReference type="Pfam" id="PF23702">
    <property type="entry name" value="ARM_ECM29"/>
    <property type="match status" value="1"/>
</dbReference>
<dbReference type="Pfam" id="PF13001">
    <property type="entry name" value="ECM29_N"/>
    <property type="match status" value="1"/>
</dbReference>
<keyword evidence="3" id="KW-0677">Repeat</keyword>
<dbReference type="InterPro" id="IPR057978">
    <property type="entry name" value="TPR_DAAF5"/>
</dbReference>
<dbReference type="SUPFAM" id="SSF48371">
    <property type="entry name" value="ARM repeat"/>
    <property type="match status" value="3"/>
</dbReference>
<evidence type="ECO:0000259" key="9">
    <source>
        <dbReference type="Pfam" id="PF25757"/>
    </source>
</evidence>
<dbReference type="InterPro" id="IPR016024">
    <property type="entry name" value="ARM-type_fold"/>
</dbReference>
<dbReference type="GO" id="GO:0043248">
    <property type="term" value="P:proteasome assembly"/>
    <property type="evidence" value="ECO:0007669"/>
    <property type="project" value="InterPro"/>
</dbReference>
<feature type="domain" description="Proteasome adapter and scaffold protein ECM29 HEAT-repeat" evidence="8">
    <location>
        <begin position="1269"/>
        <end position="1430"/>
    </location>
</feature>
<dbReference type="GeneID" id="115891835"/>
<dbReference type="Pfam" id="PF24492">
    <property type="entry name" value="HEAT_ECM29"/>
    <property type="match status" value="1"/>
</dbReference>
<dbReference type="GO" id="GO:0005634">
    <property type="term" value="C:nucleus"/>
    <property type="evidence" value="ECO:0007669"/>
    <property type="project" value="TreeGrafter"/>
</dbReference>
<dbReference type="InParanoid" id="A0A6J2YYF5"/>
<dbReference type="InterPro" id="IPR055444">
    <property type="entry name" value="ARM_ECM29"/>
</dbReference>
<dbReference type="GO" id="GO:0060090">
    <property type="term" value="F:molecular adaptor activity"/>
    <property type="evidence" value="ECO:0007669"/>
    <property type="project" value="InterPro"/>
</dbReference>
<evidence type="ECO:0000256" key="2">
    <source>
        <dbReference type="ARBA" id="ARBA00022490"/>
    </source>
</evidence>
<feature type="domain" description="ECM29 ARM-like repeats" evidence="7">
    <location>
        <begin position="600"/>
        <end position="784"/>
    </location>
</feature>
<keyword evidence="10" id="KW-1185">Reference proteome</keyword>
<dbReference type="PANTHER" id="PTHR23346:SF19">
    <property type="entry name" value="PROTEASOME ADAPTER AND SCAFFOLD PROTEIN ECM29"/>
    <property type="match status" value="1"/>
</dbReference>
<proteinExistence type="predicted"/>
<dbReference type="PANTHER" id="PTHR23346">
    <property type="entry name" value="TRANSLATIONAL ACTIVATOR GCN1-RELATED"/>
    <property type="match status" value="1"/>
</dbReference>
<evidence type="ECO:0000313" key="11">
    <source>
        <dbReference type="RefSeq" id="XP_030768277.1"/>
    </source>
</evidence>
<evidence type="ECO:0000256" key="5">
    <source>
        <dbReference type="SAM" id="MobiDB-lite"/>
    </source>
</evidence>
<feature type="domain" description="Dynein axonemal assembly factor 5 TPR repeats" evidence="9">
    <location>
        <begin position="1083"/>
        <end position="1184"/>
    </location>
</feature>
<evidence type="ECO:0000256" key="3">
    <source>
        <dbReference type="ARBA" id="ARBA00022737"/>
    </source>
</evidence>
<evidence type="ECO:0000256" key="1">
    <source>
        <dbReference type="ARBA" id="ARBA00004496"/>
    </source>
</evidence>
<dbReference type="KEGG" id="soy:115891835"/>
<feature type="region of interest" description="Disordered" evidence="5">
    <location>
        <begin position="1644"/>
        <end position="1663"/>
    </location>
</feature>
<reference evidence="11" key="1">
    <citation type="submission" date="2025-08" db="UniProtKB">
        <authorList>
            <consortium name="RefSeq"/>
        </authorList>
    </citation>
    <scope>IDENTIFICATION</scope>
    <source>
        <tissue evidence="11">Gonads</tissue>
    </source>
</reference>
<dbReference type="GO" id="GO:0000502">
    <property type="term" value="C:proteasome complex"/>
    <property type="evidence" value="ECO:0007669"/>
    <property type="project" value="UniProtKB-KW"/>
</dbReference>